<evidence type="ECO:0000259" key="1">
    <source>
        <dbReference type="PROSITE" id="PS51186"/>
    </source>
</evidence>
<evidence type="ECO:0000313" key="2">
    <source>
        <dbReference type="EMBL" id="MRH42053.1"/>
    </source>
</evidence>
<dbReference type="OrthoDB" id="2423856at2"/>
<keyword evidence="3" id="KW-1185">Reference proteome</keyword>
<dbReference type="PROSITE" id="PS51186">
    <property type="entry name" value="GNAT"/>
    <property type="match status" value="1"/>
</dbReference>
<keyword evidence="2" id="KW-0808">Transferase</keyword>
<dbReference type="SUPFAM" id="SSF55729">
    <property type="entry name" value="Acyl-CoA N-acyltransferases (Nat)"/>
    <property type="match status" value="1"/>
</dbReference>
<sequence length="286" mass="33391">MNQGLLQMRKLTEDDITLVREMQTNIDDDYVIRIFPKLVQSDSNAVYGLFSQNNLLAIGGYTVFPGGYAMLGRLRSDHRYLSKGHGTEILSYIKRELEKDPSIKWIGANTNVANIGARRVIEKLGLMPITKLHSLPVINKCLISGTEGEVWNRVEELERKRTLINSIQENTLGIYPYECYYPFPLTPDLLTDEHLNQSAFFENHSKNRFMVIKNDQKHDWFAQVKYFWDDHFDQPGFWETIFTYTEQQPEEIKAWVDFSQQGYEKIPTTEAFEVTDAWILYGNWIN</sequence>
<dbReference type="Gene3D" id="3.40.630.30">
    <property type="match status" value="1"/>
</dbReference>
<organism evidence="2 3">
    <name type="scientific">Aquibacillus halophilus</name>
    <dbReference type="NCBI Taxonomy" id="930132"/>
    <lineage>
        <taxon>Bacteria</taxon>
        <taxon>Bacillati</taxon>
        <taxon>Bacillota</taxon>
        <taxon>Bacilli</taxon>
        <taxon>Bacillales</taxon>
        <taxon>Bacillaceae</taxon>
        <taxon>Aquibacillus</taxon>
    </lineage>
</organism>
<proteinExistence type="predicted"/>
<feature type="domain" description="N-acetyltransferase" evidence="1">
    <location>
        <begin position="6"/>
        <end position="144"/>
    </location>
</feature>
<evidence type="ECO:0000313" key="3">
    <source>
        <dbReference type="Proteomes" id="UP000799092"/>
    </source>
</evidence>
<name>A0A6A8D8H0_9BACI</name>
<gene>
    <name evidence="2" type="ORF">GH741_05105</name>
</gene>
<accession>A0A6A8D8H0</accession>
<dbReference type="Proteomes" id="UP000799092">
    <property type="component" value="Unassembled WGS sequence"/>
</dbReference>
<dbReference type="InterPro" id="IPR016181">
    <property type="entry name" value="Acyl_CoA_acyltransferase"/>
</dbReference>
<dbReference type="GO" id="GO:0016747">
    <property type="term" value="F:acyltransferase activity, transferring groups other than amino-acyl groups"/>
    <property type="evidence" value="ECO:0007669"/>
    <property type="project" value="InterPro"/>
</dbReference>
<reference evidence="2" key="1">
    <citation type="submission" date="2019-11" db="EMBL/GenBank/DDBJ databases">
        <authorList>
            <person name="Li J."/>
        </authorList>
    </citation>
    <scope>NUCLEOTIDE SEQUENCE</scope>
    <source>
        <strain evidence="2">B6B</strain>
    </source>
</reference>
<dbReference type="AlphaFoldDB" id="A0A6A8D8H0"/>
<protein>
    <submittedName>
        <fullName evidence="2">N-acetyltransferase</fullName>
    </submittedName>
</protein>
<dbReference type="InterPro" id="IPR000182">
    <property type="entry name" value="GNAT_dom"/>
</dbReference>
<dbReference type="EMBL" id="WJNG01000003">
    <property type="protein sequence ID" value="MRH42053.1"/>
    <property type="molecule type" value="Genomic_DNA"/>
</dbReference>
<dbReference type="RefSeq" id="WP_153735706.1">
    <property type="nucleotide sequence ID" value="NZ_WJNG01000003.1"/>
</dbReference>
<comment type="caution">
    <text evidence="2">The sequence shown here is derived from an EMBL/GenBank/DDBJ whole genome shotgun (WGS) entry which is preliminary data.</text>
</comment>